<gene>
    <name evidence="2" type="ORF">NCTC12195_03642</name>
</gene>
<reference evidence="2 3" key="1">
    <citation type="submission" date="2018-06" db="EMBL/GenBank/DDBJ databases">
        <authorList>
            <consortium name="Pathogen Informatics"/>
            <person name="Doyle S."/>
        </authorList>
    </citation>
    <scope>NUCLEOTIDE SEQUENCE [LARGE SCALE GENOMIC DNA]</scope>
    <source>
        <strain evidence="2 3">NCTC12195</strain>
    </source>
</reference>
<keyword evidence="2" id="KW-0808">Transferase</keyword>
<keyword evidence="2" id="KW-0032">Aminotransferase</keyword>
<protein>
    <submittedName>
        <fullName evidence="2">Aspartate aminotransferase</fullName>
        <ecNumber evidence="2">2.6.1.1</ecNumber>
    </submittedName>
</protein>
<proteinExistence type="predicted"/>
<dbReference type="SUPFAM" id="SSF53383">
    <property type="entry name" value="PLP-dependent transferases"/>
    <property type="match status" value="1"/>
</dbReference>
<evidence type="ECO:0000313" key="2">
    <source>
        <dbReference type="EMBL" id="SUM34134.1"/>
    </source>
</evidence>
<dbReference type="InterPro" id="IPR015422">
    <property type="entry name" value="PyrdxlP-dep_Trfase_small"/>
</dbReference>
<dbReference type="AlphaFoldDB" id="A0A380FLS8"/>
<feature type="domain" description="Aminotransferase class I/classII large" evidence="1">
    <location>
        <begin position="3"/>
        <end position="120"/>
    </location>
</feature>
<dbReference type="Pfam" id="PF00155">
    <property type="entry name" value="Aminotran_1_2"/>
    <property type="match status" value="1"/>
</dbReference>
<sequence>MIRSNISSGPMPSQNAVKYVLEHNETFDQEIQHNIDTLQARYEVTKDVVYDEKYKPYWQPYEFNSGYFMAVQVKGVDPETLRTHLIENYSIGIIALNKTDIRIAFSCVEKEDIPHVFDSIAKAIAELQN</sequence>
<dbReference type="InterPro" id="IPR004839">
    <property type="entry name" value="Aminotransferase_I/II_large"/>
</dbReference>
<dbReference type="Gene3D" id="3.90.1150.10">
    <property type="entry name" value="Aspartate Aminotransferase, domain 1"/>
    <property type="match status" value="1"/>
</dbReference>
<name>A0A380FLS8_STAGA</name>
<evidence type="ECO:0000259" key="1">
    <source>
        <dbReference type="Pfam" id="PF00155"/>
    </source>
</evidence>
<dbReference type="GO" id="GO:0004069">
    <property type="term" value="F:L-aspartate:2-oxoglutarate aminotransferase activity"/>
    <property type="evidence" value="ECO:0007669"/>
    <property type="project" value="UniProtKB-EC"/>
</dbReference>
<organism evidence="2 3">
    <name type="scientific">Staphylococcus gallinarum</name>
    <dbReference type="NCBI Taxonomy" id="1293"/>
    <lineage>
        <taxon>Bacteria</taxon>
        <taxon>Bacillati</taxon>
        <taxon>Bacillota</taxon>
        <taxon>Bacilli</taxon>
        <taxon>Bacillales</taxon>
        <taxon>Staphylococcaceae</taxon>
        <taxon>Staphylococcus</taxon>
    </lineage>
</organism>
<dbReference type="EMBL" id="UHDK01000001">
    <property type="protein sequence ID" value="SUM34134.1"/>
    <property type="molecule type" value="Genomic_DNA"/>
</dbReference>
<dbReference type="EC" id="2.6.1.1" evidence="2"/>
<dbReference type="GO" id="GO:0030170">
    <property type="term" value="F:pyridoxal phosphate binding"/>
    <property type="evidence" value="ECO:0007669"/>
    <property type="project" value="InterPro"/>
</dbReference>
<evidence type="ECO:0000313" key="3">
    <source>
        <dbReference type="Proteomes" id="UP000255277"/>
    </source>
</evidence>
<dbReference type="InterPro" id="IPR015424">
    <property type="entry name" value="PyrdxlP-dep_Trfase"/>
</dbReference>
<dbReference type="Proteomes" id="UP000255277">
    <property type="component" value="Unassembled WGS sequence"/>
</dbReference>
<accession>A0A380FLS8</accession>